<reference evidence="2 3" key="1">
    <citation type="submission" date="2019-03" db="EMBL/GenBank/DDBJ databases">
        <title>First draft genome of Liparis tanakae, snailfish: a comprehensive survey of snailfish specific genes.</title>
        <authorList>
            <person name="Kim W."/>
            <person name="Song I."/>
            <person name="Jeong J.-H."/>
            <person name="Kim D."/>
            <person name="Kim S."/>
            <person name="Ryu S."/>
            <person name="Song J.Y."/>
            <person name="Lee S.K."/>
        </authorList>
    </citation>
    <scope>NUCLEOTIDE SEQUENCE [LARGE SCALE GENOMIC DNA]</scope>
    <source>
        <tissue evidence="2">Muscle</tissue>
    </source>
</reference>
<dbReference type="Proteomes" id="UP000314294">
    <property type="component" value="Unassembled WGS sequence"/>
</dbReference>
<name>A0A4Z2IZS8_9TELE</name>
<comment type="caution">
    <text evidence="2">The sequence shown here is derived from an EMBL/GenBank/DDBJ whole genome shotgun (WGS) entry which is preliminary data.</text>
</comment>
<feature type="region of interest" description="Disordered" evidence="1">
    <location>
        <begin position="111"/>
        <end position="173"/>
    </location>
</feature>
<sequence>MKGRCRSCAGPSQLRCKHSWLLRNSVCRGGPCKAWSWGEKRGRPNSTFKPLSALKIDRECLCVCVCVCVESTVEKIHGISNIECTEDGAEALGRGHKPTGEVGRINGAEHTHLRGMPGLGPLPAKWGSGRRRGQNPERRGGGYQPRDCWDGKKKKSGAHPLTGCQRITSSPRH</sequence>
<evidence type="ECO:0000313" key="2">
    <source>
        <dbReference type="EMBL" id="TNN83406.1"/>
    </source>
</evidence>
<keyword evidence="3" id="KW-1185">Reference proteome</keyword>
<protein>
    <submittedName>
        <fullName evidence="2">Uncharacterized protein</fullName>
    </submittedName>
</protein>
<evidence type="ECO:0000313" key="3">
    <source>
        <dbReference type="Proteomes" id="UP000314294"/>
    </source>
</evidence>
<evidence type="ECO:0000256" key="1">
    <source>
        <dbReference type="SAM" id="MobiDB-lite"/>
    </source>
</evidence>
<organism evidence="2 3">
    <name type="scientific">Liparis tanakae</name>
    <name type="common">Tanaka's snailfish</name>
    <dbReference type="NCBI Taxonomy" id="230148"/>
    <lineage>
        <taxon>Eukaryota</taxon>
        <taxon>Metazoa</taxon>
        <taxon>Chordata</taxon>
        <taxon>Craniata</taxon>
        <taxon>Vertebrata</taxon>
        <taxon>Euteleostomi</taxon>
        <taxon>Actinopterygii</taxon>
        <taxon>Neopterygii</taxon>
        <taxon>Teleostei</taxon>
        <taxon>Neoteleostei</taxon>
        <taxon>Acanthomorphata</taxon>
        <taxon>Eupercaria</taxon>
        <taxon>Perciformes</taxon>
        <taxon>Cottioidei</taxon>
        <taxon>Cottales</taxon>
        <taxon>Liparidae</taxon>
        <taxon>Liparis</taxon>
    </lineage>
</organism>
<proteinExistence type="predicted"/>
<gene>
    <name evidence="2" type="ORF">EYF80_006387</name>
</gene>
<dbReference type="AlphaFoldDB" id="A0A4Z2IZS8"/>
<dbReference type="OrthoDB" id="10593536at2759"/>
<dbReference type="EMBL" id="SRLO01000033">
    <property type="protein sequence ID" value="TNN83406.1"/>
    <property type="molecule type" value="Genomic_DNA"/>
</dbReference>
<accession>A0A4Z2IZS8</accession>